<dbReference type="RefSeq" id="WP_107829027.1">
    <property type="nucleotide sequence ID" value="NZ_CP160205.1"/>
</dbReference>
<dbReference type="Proteomes" id="UP000244168">
    <property type="component" value="Unassembled WGS sequence"/>
</dbReference>
<dbReference type="AlphaFoldDB" id="A0A2T5J7S3"/>
<feature type="domain" description="Acetyl xylan esterase" evidence="2">
    <location>
        <begin position="292"/>
        <end position="452"/>
    </location>
</feature>
<comment type="caution">
    <text evidence="3">The sequence shown here is derived from an EMBL/GenBank/DDBJ whole genome shotgun (WGS) entry which is preliminary data.</text>
</comment>
<dbReference type="SUPFAM" id="SSF53474">
    <property type="entry name" value="alpha/beta-Hydrolases"/>
    <property type="match status" value="1"/>
</dbReference>
<evidence type="ECO:0000259" key="2">
    <source>
        <dbReference type="Pfam" id="PF05448"/>
    </source>
</evidence>
<dbReference type="Pfam" id="PF05448">
    <property type="entry name" value="AXE1"/>
    <property type="match status" value="1"/>
</dbReference>
<dbReference type="Gene3D" id="2.60.40.10">
    <property type="entry name" value="Immunoglobulins"/>
    <property type="match status" value="1"/>
</dbReference>
<accession>A0A2T5J7S3</accession>
<keyword evidence="4" id="KW-1185">Reference proteome</keyword>
<evidence type="ECO:0000256" key="1">
    <source>
        <dbReference type="PIRSR" id="PIRSR639069-1"/>
    </source>
</evidence>
<organism evidence="3 4">
    <name type="scientific">Mucilaginibacter yixingensis</name>
    <dbReference type="NCBI Taxonomy" id="1295612"/>
    <lineage>
        <taxon>Bacteria</taxon>
        <taxon>Pseudomonadati</taxon>
        <taxon>Bacteroidota</taxon>
        <taxon>Sphingobacteriia</taxon>
        <taxon>Sphingobacteriales</taxon>
        <taxon>Sphingobacteriaceae</taxon>
        <taxon>Mucilaginibacter</taxon>
    </lineage>
</organism>
<dbReference type="InterPro" id="IPR029058">
    <property type="entry name" value="AB_hydrolase_fold"/>
</dbReference>
<feature type="active site" description="Nucleophile" evidence="1">
    <location>
        <position position="331"/>
    </location>
</feature>
<gene>
    <name evidence="3" type="ORF">C8P68_10516</name>
</gene>
<dbReference type="EMBL" id="QAOQ01000005">
    <property type="protein sequence ID" value="PTQ95511.1"/>
    <property type="molecule type" value="Genomic_DNA"/>
</dbReference>
<dbReference type="InterPro" id="IPR013783">
    <property type="entry name" value="Ig-like_fold"/>
</dbReference>
<evidence type="ECO:0000313" key="3">
    <source>
        <dbReference type="EMBL" id="PTQ95511.1"/>
    </source>
</evidence>
<proteinExistence type="predicted"/>
<evidence type="ECO:0000313" key="4">
    <source>
        <dbReference type="Proteomes" id="UP000244168"/>
    </source>
</evidence>
<dbReference type="InterPro" id="IPR008391">
    <property type="entry name" value="AXE1_dom"/>
</dbReference>
<dbReference type="Gene3D" id="3.40.50.1820">
    <property type="entry name" value="alpha/beta hydrolase"/>
    <property type="match status" value="1"/>
</dbReference>
<dbReference type="PANTHER" id="PTHR40111">
    <property type="entry name" value="CEPHALOSPORIN-C DEACETYLASE"/>
    <property type="match status" value="1"/>
</dbReference>
<dbReference type="GO" id="GO:0052689">
    <property type="term" value="F:carboxylic ester hydrolase activity"/>
    <property type="evidence" value="ECO:0007669"/>
    <property type="project" value="TreeGrafter"/>
</dbReference>
<feature type="active site" description="Charge relay system" evidence="1">
    <location>
        <position position="417"/>
    </location>
</feature>
<name>A0A2T5J7S3_9SPHI</name>
<dbReference type="OrthoDB" id="3668964at2"/>
<dbReference type="GO" id="GO:0005976">
    <property type="term" value="P:polysaccharide metabolic process"/>
    <property type="evidence" value="ECO:0007669"/>
    <property type="project" value="TreeGrafter"/>
</dbReference>
<protein>
    <submittedName>
        <fullName evidence="3">Cephalosporin-C deacetylase-like acetyl esterase</fullName>
    </submittedName>
</protein>
<feature type="active site" description="Charge relay system" evidence="1">
    <location>
        <position position="446"/>
    </location>
</feature>
<sequence>MKKRVTLWRLITVGCLSLNISQAQTPKPRIVIDRQRAMQMNHEYTSEGAPAKVDKKPAPVIVFAFDKKDAIYKTGENVHFLISIKNADSTAFNGKCQFRLTDEDSKTIKEGDLSVVAGKTEYLTTTTTPGFIRLYITAEQNGYSDTNYATAAFDPEKINASQTFPSDFMAFWKKEKAGLDAIPMNLNRVEFDGPDPNFKYEYIDFQNVEGKRFYFVMTQPKKPGKYIVSMRIPGAGVYKRHVHISTAPNTISIELSVHDFPINQPIESYEKVIPNYFRMINGRKQRYEMFDIQDREKYYYRSVILGLWRTLDIACAEPNADVNKLMVAGGSQGGGLTLAIAGLDQRIKYIEVQCPVLCDHTAAIRQPGREAGWPRVLDAVEKPEYLQDAIKVSAYYDNCNFARFIKAPVFLAQGFNDKTVPPSGTYAMFKLITSPKEMYVEPFSAHGFTPGAVKQIAIRSAEFRKKYFVETNKRDSWREGGDGEK</sequence>
<reference evidence="3 4" key="1">
    <citation type="submission" date="2018-04" db="EMBL/GenBank/DDBJ databases">
        <title>Genomic Encyclopedia of Archaeal and Bacterial Type Strains, Phase II (KMG-II): from individual species to whole genera.</title>
        <authorList>
            <person name="Goeker M."/>
        </authorList>
    </citation>
    <scope>NUCLEOTIDE SEQUENCE [LARGE SCALE GENOMIC DNA]</scope>
    <source>
        <strain evidence="3 4">DSM 26809</strain>
    </source>
</reference>
<dbReference type="InterPro" id="IPR039069">
    <property type="entry name" value="CE7"/>
</dbReference>
<dbReference type="PANTHER" id="PTHR40111:SF1">
    <property type="entry name" value="CEPHALOSPORIN-C DEACETYLASE"/>
    <property type="match status" value="1"/>
</dbReference>